<reference evidence="2" key="1">
    <citation type="submission" date="2022-05" db="EMBL/GenBank/DDBJ databases">
        <authorList>
            <person name="Tuo L."/>
        </authorList>
    </citation>
    <scope>NUCLEOTIDE SEQUENCE</scope>
    <source>
        <strain evidence="2">BSK12Z-4</strain>
    </source>
</reference>
<sequence length="106" mass="11345">MTSGKKPVLRHTLVVRHPDTMDATALLADEPIPDWATSLVHPGNLTGTQKATDYSKWSKADLEAEVSRRNGEDDREGADLIQVPGPGNKPDLIAALVADDDAATSE</sequence>
<proteinExistence type="predicted"/>
<name>A0A9X2IG45_9ACTN</name>
<comment type="caution">
    <text evidence="2">The sequence shown here is derived from an EMBL/GenBank/DDBJ whole genome shotgun (WGS) entry which is preliminary data.</text>
</comment>
<evidence type="ECO:0000256" key="1">
    <source>
        <dbReference type="SAM" id="MobiDB-lite"/>
    </source>
</evidence>
<protein>
    <submittedName>
        <fullName evidence="2">Uncharacterized protein</fullName>
    </submittedName>
</protein>
<dbReference type="Proteomes" id="UP001139485">
    <property type="component" value="Unassembled WGS sequence"/>
</dbReference>
<accession>A0A9X2IG45</accession>
<dbReference type="AlphaFoldDB" id="A0A9X2IG45"/>
<feature type="region of interest" description="Disordered" evidence="1">
    <location>
        <begin position="65"/>
        <end position="90"/>
    </location>
</feature>
<evidence type="ECO:0000313" key="3">
    <source>
        <dbReference type="Proteomes" id="UP001139485"/>
    </source>
</evidence>
<organism evidence="2 3">
    <name type="scientific">Nocardioides bruguierae</name>
    <dbReference type="NCBI Taxonomy" id="2945102"/>
    <lineage>
        <taxon>Bacteria</taxon>
        <taxon>Bacillati</taxon>
        <taxon>Actinomycetota</taxon>
        <taxon>Actinomycetes</taxon>
        <taxon>Propionibacteriales</taxon>
        <taxon>Nocardioidaceae</taxon>
        <taxon>Nocardioides</taxon>
    </lineage>
</organism>
<dbReference type="RefSeq" id="WP_250828714.1">
    <property type="nucleotide sequence ID" value="NZ_JAMOIL010000037.1"/>
</dbReference>
<gene>
    <name evidence="2" type="ORF">M8330_19635</name>
</gene>
<keyword evidence="3" id="KW-1185">Reference proteome</keyword>
<dbReference type="EMBL" id="JAMOIL010000037">
    <property type="protein sequence ID" value="MCM0622506.1"/>
    <property type="molecule type" value="Genomic_DNA"/>
</dbReference>
<evidence type="ECO:0000313" key="2">
    <source>
        <dbReference type="EMBL" id="MCM0622506.1"/>
    </source>
</evidence>